<evidence type="ECO:0000313" key="2">
    <source>
        <dbReference type="EMBL" id="KRW99309.1"/>
    </source>
</evidence>
<evidence type="ECO:0000313" key="3">
    <source>
        <dbReference type="Proteomes" id="UP000054937"/>
    </source>
</evidence>
<dbReference type="InParanoid" id="A0A0V0QAP1"/>
<organism evidence="2 3">
    <name type="scientific">Pseudocohnilembus persalinus</name>
    <name type="common">Ciliate</name>
    <dbReference type="NCBI Taxonomy" id="266149"/>
    <lineage>
        <taxon>Eukaryota</taxon>
        <taxon>Sar</taxon>
        <taxon>Alveolata</taxon>
        <taxon>Ciliophora</taxon>
        <taxon>Intramacronucleata</taxon>
        <taxon>Oligohymenophorea</taxon>
        <taxon>Scuticociliatia</taxon>
        <taxon>Philasterida</taxon>
        <taxon>Pseudocohnilembidae</taxon>
        <taxon>Pseudocohnilembus</taxon>
    </lineage>
</organism>
<sequence length="295" mass="34475">MQKQITSQIAPKTKTISSEENIDDKNIKFSRNPSNYNSLKIDSEQQYYNYNYDPNQIDIYQNNNNINNSSIDEQSESSDSEDQQNSEKLERQMELEQIQIDELMKQTQTKLYQKAELREKQFIEIQNKIVSQNLNIINVPIKLDKVYPTTKKNIEKENKALLQQDKKKKSNSSKSKCGLSFYKNNKNNSNKYTTKMHYQTTQSSQQLDPETNQNNNKEFQFIHTLEYGENDNPIILLLHGYSGTSVSFINLIDGLSTHFKIQLGSDYHQDLNLIQRTQIKLLIILQILQFNGKAR</sequence>
<dbReference type="EMBL" id="LDAU01000214">
    <property type="protein sequence ID" value="KRW99309.1"/>
    <property type="molecule type" value="Genomic_DNA"/>
</dbReference>
<protein>
    <submittedName>
        <fullName evidence="2">Uncharacterized protein</fullName>
    </submittedName>
</protein>
<dbReference type="SUPFAM" id="SSF53474">
    <property type="entry name" value="alpha/beta-Hydrolases"/>
    <property type="match status" value="1"/>
</dbReference>
<dbReference type="AlphaFoldDB" id="A0A0V0QAP1"/>
<feature type="compositionally biased region" description="Low complexity" evidence="1">
    <location>
        <begin position="172"/>
        <end position="190"/>
    </location>
</feature>
<feature type="region of interest" description="Disordered" evidence="1">
    <location>
        <begin position="62"/>
        <end position="89"/>
    </location>
</feature>
<feature type="compositionally biased region" description="Acidic residues" evidence="1">
    <location>
        <begin position="73"/>
        <end position="84"/>
    </location>
</feature>
<keyword evidence="3" id="KW-1185">Reference proteome</keyword>
<feature type="compositionally biased region" description="Low complexity" evidence="1">
    <location>
        <begin position="62"/>
        <end position="72"/>
    </location>
</feature>
<feature type="compositionally biased region" description="Polar residues" evidence="1">
    <location>
        <begin position="1"/>
        <end position="19"/>
    </location>
</feature>
<feature type="region of interest" description="Disordered" evidence="1">
    <location>
        <begin position="1"/>
        <end position="21"/>
    </location>
</feature>
<feature type="region of interest" description="Disordered" evidence="1">
    <location>
        <begin position="161"/>
        <end position="190"/>
    </location>
</feature>
<gene>
    <name evidence="2" type="ORF">PPERSA_02421</name>
</gene>
<evidence type="ECO:0000256" key="1">
    <source>
        <dbReference type="SAM" id="MobiDB-lite"/>
    </source>
</evidence>
<comment type="caution">
    <text evidence="2">The sequence shown here is derived from an EMBL/GenBank/DDBJ whole genome shotgun (WGS) entry which is preliminary data.</text>
</comment>
<dbReference type="Proteomes" id="UP000054937">
    <property type="component" value="Unassembled WGS sequence"/>
</dbReference>
<name>A0A0V0QAP1_PSEPJ</name>
<reference evidence="2 3" key="1">
    <citation type="journal article" date="2015" name="Sci. Rep.">
        <title>Genome of the facultative scuticociliatosis pathogen Pseudocohnilembus persalinus provides insight into its virulence through horizontal gene transfer.</title>
        <authorList>
            <person name="Xiong J."/>
            <person name="Wang G."/>
            <person name="Cheng J."/>
            <person name="Tian M."/>
            <person name="Pan X."/>
            <person name="Warren A."/>
            <person name="Jiang C."/>
            <person name="Yuan D."/>
            <person name="Miao W."/>
        </authorList>
    </citation>
    <scope>NUCLEOTIDE SEQUENCE [LARGE SCALE GENOMIC DNA]</scope>
    <source>
        <strain evidence="2">36N120E</strain>
    </source>
</reference>
<proteinExistence type="predicted"/>
<dbReference type="InterPro" id="IPR029058">
    <property type="entry name" value="AB_hydrolase_fold"/>
</dbReference>
<accession>A0A0V0QAP1</accession>